<dbReference type="Gene3D" id="3.40.630.30">
    <property type="match status" value="1"/>
</dbReference>
<dbReference type="InterPro" id="IPR016181">
    <property type="entry name" value="Acyl_CoA_acyltransferase"/>
</dbReference>
<dbReference type="SUPFAM" id="SSF55729">
    <property type="entry name" value="Acyl-CoA N-acyltransferases (Nat)"/>
    <property type="match status" value="1"/>
</dbReference>
<dbReference type="EMBL" id="ABID01000009">
    <property type="protein sequence ID" value="EDQ03699.1"/>
    <property type="molecule type" value="Genomic_DNA"/>
</dbReference>
<evidence type="ECO:0000313" key="1">
    <source>
        <dbReference type="EMBL" id="EDQ03699.1"/>
    </source>
</evidence>
<dbReference type="Proteomes" id="UP000003257">
    <property type="component" value="Unassembled WGS sequence"/>
</dbReference>
<keyword evidence="2" id="KW-1185">Reference proteome</keyword>
<protein>
    <submittedName>
        <fullName evidence="1">Acetyltransferase, GNAT family protein</fullName>
    </submittedName>
</protein>
<name>A0ABM9X2Z5_9RHOB</name>
<gene>
    <name evidence="1" type="ORF">OIHEL45_00265</name>
</gene>
<evidence type="ECO:0000313" key="2">
    <source>
        <dbReference type="Proteomes" id="UP000003257"/>
    </source>
</evidence>
<proteinExistence type="predicted"/>
<sequence>MLQTCMGFARDRGYEAMQLWTHESHRAAGRLYARNGWQLTGSRPVISFGKANVEQTWEILV</sequence>
<comment type="caution">
    <text evidence="1">The sequence shown here is derived from an EMBL/GenBank/DDBJ whole genome shotgun (WGS) entry which is preliminary data.</text>
</comment>
<reference evidence="1 2" key="1">
    <citation type="submission" date="2007-11" db="EMBL/GenBank/DDBJ databases">
        <authorList>
            <person name="Wagner-Dobler I."/>
            <person name="Ferriera S."/>
            <person name="Johnson J."/>
            <person name="Kravitz S."/>
            <person name="Beeson K."/>
            <person name="Sutton G."/>
            <person name="Rogers Y.-H."/>
            <person name="Friedman R."/>
            <person name="Frazier M."/>
            <person name="Venter J.C."/>
        </authorList>
    </citation>
    <scope>NUCLEOTIDE SEQUENCE [LARGE SCALE GENOMIC DNA]</scope>
    <source>
        <strain evidence="1 2">HEL-45</strain>
    </source>
</reference>
<organism evidence="1 2">
    <name type="scientific">Sulfitobacter indolifex HEL-45</name>
    <dbReference type="NCBI Taxonomy" id="391624"/>
    <lineage>
        <taxon>Bacteria</taxon>
        <taxon>Pseudomonadati</taxon>
        <taxon>Pseudomonadota</taxon>
        <taxon>Alphaproteobacteria</taxon>
        <taxon>Rhodobacterales</taxon>
        <taxon>Roseobacteraceae</taxon>
        <taxon>Sulfitobacter</taxon>
    </lineage>
</organism>
<accession>A0ABM9X2Z5</accession>